<organism evidence="1 2">
    <name type="scientific">Microbacterium murale</name>
    <dbReference type="NCBI Taxonomy" id="1081040"/>
    <lineage>
        <taxon>Bacteria</taxon>
        <taxon>Bacillati</taxon>
        <taxon>Actinomycetota</taxon>
        <taxon>Actinomycetes</taxon>
        <taxon>Micrococcales</taxon>
        <taxon>Microbacteriaceae</taxon>
        <taxon>Microbacterium</taxon>
    </lineage>
</organism>
<reference evidence="1 2" key="1">
    <citation type="submission" date="2023-07" db="EMBL/GenBank/DDBJ databases">
        <title>Comparative genomics of wheat-associated soil bacteria to identify genetic determinants of phenazine resistance.</title>
        <authorList>
            <person name="Mouncey N."/>
        </authorList>
    </citation>
    <scope>NUCLEOTIDE SEQUENCE [LARGE SCALE GENOMIC DNA]</scope>
    <source>
        <strain evidence="1 2">W2I7</strain>
    </source>
</reference>
<comment type="caution">
    <text evidence="1">The sequence shown here is derived from an EMBL/GenBank/DDBJ whole genome shotgun (WGS) entry which is preliminary data.</text>
</comment>
<protein>
    <recommendedName>
        <fullName evidence="3">DUF4352 domain-containing protein</fullName>
    </recommendedName>
</protein>
<dbReference type="RefSeq" id="WP_307358792.1">
    <property type="nucleotide sequence ID" value="NZ_JAUSXK010000001.1"/>
</dbReference>
<dbReference type="EMBL" id="JAUSXK010000001">
    <property type="protein sequence ID" value="MDQ0642757.1"/>
    <property type="molecule type" value="Genomic_DNA"/>
</dbReference>
<proteinExistence type="predicted"/>
<evidence type="ECO:0000313" key="2">
    <source>
        <dbReference type="Proteomes" id="UP001239085"/>
    </source>
</evidence>
<evidence type="ECO:0008006" key="3">
    <source>
        <dbReference type="Google" id="ProtNLM"/>
    </source>
</evidence>
<gene>
    <name evidence="1" type="ORF">QFZ46_000917</name>
</gene>
<name>A0ABU0P787_9MICO</name>
<dbReference type="Proteomes" id="UP001239085">
    <property type="component" value="Unassembled WGS sequence"/>
</dbReference>
<sequence>MSWWRRQRIALTALAVAAVATVGVHLWLDVLPSIQTQTKTVTDVAEGENVEIAGQTMSLQSARFDEFKAPSGMHTVSVRLNAGGGAESTWCQAFTLSETQGERVWLDARSELDVPYDAGESSCREESFSYTILAVFLIPDDAVGPFHFDIPGELGEVTRFTVEP</sequence>
<accession>A0ABU0P787</accession>
<evidence type="ECO:0000313" key="1">
    <source>
        <dbReference type="EMBL" id="MDQ0642757.1"/>
    </source>
</evidence>
<keyword evidence="2" id="KW-1185">Reference proteome</keyword>